<protein>
    <recommendedName>
        <fullName evidence="10">CD36 family protein</fullName>
    </recommendedName>
</protein>
<dbReference type="EMBL" id="JAVFWL010000002">
    <property type="protein sequence ID" value="KAK6736943.1"/>
    <property type="molecule type" value="Genomic_DNA"/>
</dbReference>
<dbReference type="PANTHER" id="PTHR11923">
    <property type="entry name" value="SCAVENGER RECEPTOR CLASS B TYPE-1 SR-B1"/>
    <property type="match status" value="1"/>
</dbReference>
<comment type="subcellular location">
    <subcellularLocation>
        <location evidence="1">Membrane</location>
    </subcellularLocation>
</comment>
<keyword evidence="5 7" id="KW-0472">Membrane</keyword>
<evidence type="ECO:0000256" key="1">
    <source>
        <dbReference type="ARBA" id="ARBA00004370"/>
    </source>
</evidence>
<evidence type="ECO:0008006" key="10">
    <source>
        <dbReference type="Google" id="ProtNLM"/>
    </source>
</evidence>
<comment type="similarity">
    <text evidence="2">Belongs to the CD36 family.</text>
</comment>
<organism evidence="8 9">
    <name type="scientific">Necator americanus</name>
    <name type="common">Human hookworm</name>
    <dbReference type="NCBI Taxonomy" id="51031"/>
    <lineage>
        <taxon>Eukaryota</taxon>
        <taxon>Metazoa</taxon>
        <taxon>Ecdysozoa</taxon>
        <taxon>Nematoda</taxon>
        <taxon>Chromadorea</taxon>
        <taxon>Rhabditida</taxon>
        <taxon>Rhabditina</taxon>
        <taxon>Rhabditomorpha</taxon>
        <taxon>Strongyloidea</taxon>
        <taxon>Ancylostomatidae</taxon>
        <taxon>Bunostominae</taxon>
        <taxon>Necator</taxon>
    </lineage>
</organism>
<keyword evidence="3 7" id="KW-0812">Transmembrane</keyword>
<proteinExistence type="inferred from homology"/>
<evidence type="ECO:0000256" key="5">
    <source>
        <dbReference type="ARBA" id="ARBA00023136"/>
    </source>
</evidence>
<dbReference type="Proteomes" id="UP001303046">
    <property type="component" value="Unassembled WGS sequence"/>
</dbReference>
<gene>
    <name evidence="8" type="primary">Necator_chrII.g7357</name>
    <name evidence="8" type="ORF">RB195_019564</name>
</gene>
<keyword evidence="4 7" id="KW-1133">Transmembrane helix</keyword>
<name>A0ABR1CGZ6_NECAM</name>
<keyword evidence="6" id="KW-0325">Glycoprotein</keyword>
<accession>A0ABR1CGZ6</accession>
<evidence type="ECO:0000313" key="8">
    <source>
        <dbReference type="EMBL" id="KAK6736943.1"/>
    </source>
</evidence>
<keyword evidence="9" id="KW-1185">Reference proteome</keyword>
<dbReference type="InterPro" id="IPR002159">
    <property type="entry name" value="CD36_fam"/>
</dbReference>
<dbReference type="Pfam" id="PF01130">
    <property type="entry name" value="CD36"/>
    <property type="match status" value="1"/>
</dbReference>
<evidence type="ECO:0000256" key="3">
    <source>
        <dbReference type="ARBA" id="ARBA00022692"/>
    </source>
</evidence>
<evidence type="ECO:0000256" key="4">
    <source>
        <dbReference type="ARBA" id="ARBA00022989"/>
    </source>
</evidence>
<evidence type="ECO:0000256" key="2">
    <source>
        <dbReference type="ARBA" id="ARBA00010532"/>
    </source>
</evidence>
<reference evidence="8 9" key="1">
    <citation type="submission" date="2023-08" db="EMBL/GenBank/DDBJ databases">
        <title>A Necator americanus chromosomal reference genome.</title>
        <authorList>
            <person name="Ilik V."/>
            <person name="Petrzelkova K.J."/>
            <person name="Pardy F."/>
            <person name="Fuh T."/>
            <person name="Niatou-Singa F.S."/>
            <person name="Gouil Q."/>
            <person name="Baker L."/>
            <person name="Ritchie M.E."/>
            <person name="Jex A.R."/>
            <person name="Gazzola D."/>
            <person name="Li H."/>
            <person name="Toshio Fujiwara R."/>
            <person name="Zhan B."/>
            <person name="Aroian R.V."/>
            <person name="Pafco B."/>
            <person name="Schwarz E.M."/>
        </authorList>
    </citation>
    <scope>NUCLEOTIDE SEQUENCE [LARGE SCALE GENOMIC DNA]</scope>
    <source>
        <strain evidence="8 9">Aroian</strain>
        <tissue evidence="8">Whole animal</tissue>
    </source>
</reference>
<dbReference type="PANTHER" id="PTHR11923:SF106">
    <property type="entry name" value="SCAVENGER RECEPTOR (CD36 FAMILY) RELATED"/>
    <property type="match status" value="1"/>
</dbReference>
<evidence type="ECO:0000313" key="9">
    <source>
        <dbReference type="Proteomes" id="UP001303046"/>
    </source>
</evidence>
<evidence type="ECO:0000256" key="7">
    <source>
        <dbReference type="SAM" id="Phobius"/>
    </source>
</evidence>
<evidence type="ECO:0000256" key="6">
    <source>
        <dbReference type="ARBA" id="ARBA00023180"/>
    </source>
</evidence>
<sequence length="433" mass="49507">MAWGKHRGCCEENRLRAHPFNTTVLPALTYASETCAFRKQEEKRAELYVQSCLRSKNEQTDNMLIQFFQYNHTCDEDYVIKTGKDNTDNLALIQKWANMTNLYWWGDPYSSDITNSGDGTFQKPGLKKTDKLKQFQSFACRKKSKLGLNEKIGTDPPFNFNFERATSIRNLSAVYYVTEQCAANNNDAMRFKMDGDSYDTTMELNKGYRYENKEMVDYFPTWPCGANHTYNPHAEGCLGIDCSLSQFWCNSCCNGTHYNNTVFLPPGIIPLRCLPGQNVLAPFAGFLSPPHFLWSPQEVRDNMIGLKPNVSAHEPALFDIQPLTGSTVNGRFRMQFSIPIYNDGSLTESKQLYNSFLPAFWVTIDVKMLDYAHNYIYFNTKELPNIILGVGIGLVVVPVLTGLIWIFFCMRKRRTTIAFSLSKAATEESWTHQ</sequence>
<feature type="transmembrane region" description="Helical" evidence="7">
    <location>
        <begin position="386"/>
        <end position="408"/>
    </location>
</feature>
<comment type="caution">
    <text evidence="8">The sequence shown here is derived from an EMBL/GenBank/DDBJ whole genome shotgun (WGS) entry which is preliminary data.</text>
</comment>